<sequence>MKRDFGTIIEIGKCLVSEDVIFEYFSCDYEVCKGKCCIAGEYGAPLLEEELDRLEETYDSFSDQMSQRGRDAVEKKGFFEIDIENDLVTPVVPGTEECAYTHFDSDGNCLCAIEKCFLAGKCSFHKPISCRLYPIRVTKLTGGGLALNVHHWDICRDAFEKGKREDVRVYQFLRKPIEDYFGTDFYEALDAAAKALL</sequence>
<evidence type="ECO:0000256" key="1">
    <source>
        <dbReference type="ARBA" id="ARBA00093770"/>
    </source>
</evidence>
<proteinExistence type="inferred from homology"/>
<evidence type="ECO:0000313" key="2">
    <source>
        <dbReference type="EMBL" id="AGH13526.1"/>
    </source>
</evidence>
<reference evidence="2" key="1">
    <citation type="submission" date="2012-06" db="EMBL/GenBank/DDBJ databases">
        <title>A novel metagenomic alpha-L-rhamnosidase with high activity on rutin.</title>
        <authorList>
            <person name="Rabausch U."/>
            <person name="Streit W.R."/>
        </authorList>
    </citation>
    <scope>NUCLEOTIDE SEQUENCE</scope>
</reference>
<dbReference type="InterPro" id="IPR021458">
    <property type="entry name" value="Rv0495c"/>
</dbReference>
<dbReference type="Pfam" id="PF11307">
    <property type="entry name" value="DUF3109"/>
    <property type="match status" value="1"/>
</dbReference>
<organism evidence="2">
    <name type="scientific">uncultured bacterium pUR16A2</name>
    <dbReference type="NCBI Taxonomy" id="1204710"/>
    <lineage>
        <taxon>Bacteria</taxon>
        <taxon>environmental samples</taxon>
    </lineage>
</organism>
<name>R9QZW2_9BACT</name>
<evidence type="ECO:0008006" key="3">
    <source>
        <dbReference type="Google" id="ProtNLM"/>
    </source>
</evidence>
<accession>R9QZW2</accession>
<comment type="similarity">
    <text evidence="1">Belongs to the Rv0495c family.</text>
</comment>
<dbReference type="EMBL" id="JX188020">
    <property type="protein sequence ID" value="AGH13526.1"/>
    <property type="molecule type" value="Genomic_DNA"/>
</dbReference>
<protein>
    <recommendedName>
        <fullName evidence="3">DUF3109 family protein</fullName>
    </recommendedName>
</protein>
<dbReference type="AlphaFoldDB" id="R9QZW2"/>